<organism evidence="1">
    <name type="scientific">uncultured Caudovirales phage</name>
    <dbReference type="NCBI Taxonomy" id="2100421"/>
    <lineage>
        <taxon>Viruses</taxon>
        <taxon>Duplodnaviria</taxon>
        <taxon>Heunggongvirae</taxon>
        <taxon>Uroviricota</taxon>
        <taxon>Caudoviricetes</taxon>
        <taxon>Peduoviridae</taxon>
        <taxon>Maltschvirus</taxon>
        <taxon>Maltschvirus maltsch</taxon>
    </lineage>
</organism>
<name>A0A6J7X3S8_9CAUD</name>
<protein>
    <submittedName>
        <fullName evidence="1">Uncharacterized protein</fullName>
    </submittedName>
</protein>
<gene>
    <name evidence="1" type="ORF">UFOVP389_24</name>
</gene>
<evidence type="ECO:0000313" key="1">
    <source>
        <dbReference type="EMBL" id="CAB5223936.1"/>
    </source>
</evidence>
<dbReference type="EMBL" id="LR798332">
    <property type="protein sequence ID" value="CAB5223936.1"/>
    <property type="molecule type" value="Genomic_DNA"/>
</dbReference>
<proteinExistence type="predicted"/>
<reference evidence="1" key="1">
    <citation type="submission" date="2020-05" db="EMBL/GenBank/DDBJ databases">
        <authorList>
            <person name="Chiriac C."/>
            <person name="Salcher M."/>
            <person name="Ghai R."/>
            <person name="Kavagutti S V."/>
        </authorList>
    </citation>
    <scope>NUCLEOTIDE SEQUENCE</scope>
</reference>
<accession>A0A6J7X3S8</accession>
<sequence length="277" mass="30132">MAIKTGEAALTARFTFLPVTGFIPYNQGILDPISGTIKAQGQGRWGSLLGTKWSTFNSYVNTFLPIRWTSSKIDTGEIAYFNIAISSEFTGSLFYRIYVSNTGDFTGEETEYVIQDGDSNIAAFYGRFIYVTAECSGVELGKMQITTDKEVVEFTYRDLNTSTLGGSSSQRTLNLDSPISLITEMVITPRAPSAYAVDLYVSNTATSTLLIPIVINKAAGGLYIANDYITTDYFASSFGASFALYGIDNQPRDGIVDISLKGLPRQVMTGGNLLVIK</sequence>